<keyword evidence="3" id="KW-1185">Reference proteome</keyword>
<dbReference type="EMBL" id="CQAZ01000044">
    <property type="protein sequence ID" value="CNI37327.1"/>
    <property type="molecule type" value="Genomic_DNA"/>
</dbReference>
<evidence type="ECO:0000313" key="3">
    <source>
        <dbReference type="Proteomes" id="UP000044625"/>
    </source>
</evidence>
<reference evidence="2 3" key="3">
    <citation type="submission" date="2015-03" db="EMBL/GenBank/DDBJ databases">
        <authorList>
            <consortium name="Pathogen Informatics"/>
            <person name="Murphy D."/>
        </authorList>
    </citation>
    <scope>NUCLEOTIDE SEQUENCE [LARGE SCALE GENOMIC DNA]</scope>
    <source>
        <strain evidence="3">type strain: CIP110230</strain>
        <strain evidence="2">Type strain: CIP110230</strain>
    </source>
</reference>
<organism evidence="1 4">
    <name type="scientific">Yersinia pekkanenii</name>
    <dbReference type="NCBI Taxonomy" id="1288385"/>
    <lineage>
        <taxon>Bacteria</taxon>
        <taxon>Pseudomonadati</taxon>
        <taxon>Pseudomonadota</taxon>
        <taxon>Gammaproteobacteria</taxon>
        <taxon>Enterobacterales</taxon>
        <taxon>Yersiniaceae</taxon>
        <taxon>Yersinia</taxon>
    </lineage>
</organism>
<gene>
    <name evidence="1" type="ORF">ERS008529_03832</name>
    <name evidence="2" type="ORF">ERS137968_01933</name>
</gene>
<reference evidence="1" key="1">
    <citation type="submission" date="2015-03" db="EMBL/GenBank/DDBJ databases">
        <authorList>
            <person name="Murphy D."/>
        </authorList>
    </citation>
    <scope>NUCLEOTIDE SEQUENCE [LARGE SCALE GENOMIC DNA]</scope>
    <source>
        <strain evidence="1">A125KOH2</strain>
    </source>
</reference>
<evidence type="ECO:0000313" key="1">
    <source>
        <dbReference type="EMBL" id="CNI37327.1"/>
    </source>
</evidence>
<dbReference type="EMBL" id="CWJL01000008">
    <property type="protein sequence ID" value="CRY66660.1"/>
    <property type="molecule type" value="Genomic_DNA"/>
</dbReference>
<sequence length="191" mass="21053">MSTELNPESTPDGIKTGNRVTGYSAAIRQLDSGYYDKKTSEGLRALACIQDAKVNGWLSLSIEKEVVIWRWLVVTVFINEEREKNGTAEIQNDEGGADLAVIYIGKNGGISIYPGTLRFSLANHIEGSAIEKFGNQAGMALALRMYQDMVVVCPDRGFRLSAMGREGLEILHDEFIEMIKTEGIPDMPVVH</sequence>
<dbReference type="AlphaFoldDB" id="A0A0T9R017"/>
<protein>
    <submittedName>
        <fullName evidence="1">Uncharacterized protein</fullName>
    </submittedName>
</protein>
<proteinExistence type="predicted"/>
<name>A0A0T9R017_9GAMM</name>
<dbReference type="Proteomes" id="UP000044625">
    <property type="component" value="Unassembled WGS sequence"/>
</dbReference>
<evidence type="ECO:0000313" key="2">
    <source>
        <dbReference type="EMBL" id="CRY66660.1"/>
    </source>
</evidence>
<accession>A0A0T9R017</accession>
<dbReference type="OrthoDB" id="6434096at2"/>
<dbReference type="Proteomes" id="UP000045840">
    <property type="component" value="Unassembled WGS sequence"/>
</dbReference>
<evidence type="ECO:0000313" key="4">
    <source>
        <dbReference type="Proteomes" id="UP000045840"/>
    </source>
</evidence>
<reference evidence="4" key="2">
    <citation type="submission" date="2015-03" db="EMBL/GenBank/DDBJ databases">
        <authorList>
            <consortium name="Pathogen Informatics"/>
        </authorList>
    </citation>
    <scope>NUCLEOTIDE SEQUENCE [LARGE SCALE GENOMIC DNA]</scope>
    <source>
        <strain evidence="4">A125KOH2</strain>
    </source>
</reference>
<dbReference type="STRING" id="1288385.ERS137968_01933"/>